<reference evidence="1" key="1">
    <citation type="journal article" date="2020" name="New Phytol.">
        <title>Comparative genomics reveals dynamic genome evolution in host specialist ectomycorrhizal fungi.</title>
        <authorList>
            <person name="Lofgren L.A."/>
            <person name="Nguyen N.H."/>
            <person name="Vilgalys R."/>
            <person name="Ruytinx J."/>
            <person name="Liao H.L."/>
            <person name="Branco S."/>
            <person name="Kuo A."/>
            <person name="LaButti K."/>
            <person name="Lipzen A."/>
            <person name="Andreopoulos W."/>
            <person name="Pangilinan J."/>
            <person name="Riley R."/>
            <person name="Hundley H."/>
            <person name="Na H."/>
            <person name="Barry K."/>
            <person name="Grigoriev I.V."/>
            <person name="Stajich J.E."/>
            <person name="Kennedy P.G."/>
        </authorList>
    </citation>
    <scope>NUCLEOTIDE SEQUENCE</scope>
    <source>
        <strain evidence="1">MN1</strain>
    </source>
</reference>
<gene>
    <name evidence="1" type="ORF">BJ212DRAFT_1361087</name>
</gene>
<proteinExistence type="predicted"/>
<sequence>MIRAQGKSPRIFVVYWACTVSIFYQPARALGYVYDRRCQMTVATDRSHWFCGSCLSSRRPFGLQQYRSSES</sequence>
<dbReference type="RefSeq" id="XP_041191978.1">
    <property type="nucleotide sequence ID" value="XM_041335901.1"/>
</dbReference>
<keyword evidence="2" id="KW-1185">Reference proteome</keyword>
<dbReference type="AlphaFoldDB" id="A0A9P7JCI8"/>
<dbReference type="Proteomes" id="UP000807769">
    <property type="component" value="Unassembled WGS sequence"/>
</dbReference>
<evidence type="ECO:0000313" key="1">
    <source>
        <dbReference type="EMBL" id="KAG1814642.1"/>
    </source>
</evidence>
<dbReference type="EMBL" id="JABBWG010000020">
    <property type="protein sequence ID" value="KAG1814642.1"/>
    <property type="molecule type" value="Genomic_DNA"/>
</dbReference>
<name>A0A9P7JCI8_9AGAM</name>
<evidence type="ECO:0000313" key="2">
    <source>
        <dbReference type="Proteomes" id="UP000807769"/>
    </source>
</evidence>
<accession>A0A9P7JCI8</accession>
<organism evidence="1 2">
    <name type="scientific">Suillus subaureus</name>
    <dbReference type="NCBI Taxonomy" id="48587"/>
    <lineage>
        <taxon>Eukaryota</taxon>
        <taxon>Fungi</taxon>
        <taxon>Dikarya</taxon>
        <taxon>Basidiomycota</taxon>
        <taxon>Agaricomycotina</taxon>
        <taxon>Agaricomycetes</taxon>
        <taxon>Agaricomycetidae</taxon>
        <taxon>Boletales</taxon>
        <taxon>Suillineae</taxon>
        <taxon>Suillaceae</taxon>
        <taxon>Suillus</taxon>
    </lineage>
</organism>
<comment type="caution">
    <text evidence="1">The sequence shown here is derived from an EMBL/GenBank/DDBJ whole genome shotgun (WGS) entry which is preliminary data.</text>
</comment>
<dbReference type="GeneID" id="64629918"/>
<protein>
    <submittedName>
        <fullName evidence="1">Uncharacterized protein</fullName>
    </submittedName>
</protein>